<protein>
    <submittedName>
        <fullName evidence="1">Choline kinase</fullName>
    </submittedName>
</protein>
<dbReference type="PANTHER" id="PTHR22603:SF66">
    <property type="entry name" value="ETHANOLAMINE KINASE"/>
    <property type="match status" value="1"/>
</dbReference>
<accession>A0A328PJU4</accession>
<evidence type="ECO:0000313" key="2">
    <source>
        <dbReference type="Proteomes" id="UP000249762"/>
    </source>
</evidence>
<dbReference type="Gene3D" id="3.90.1200.10">
    <property type="match status" value="1"/>
</dbReference>
<dbReference type="GO" id="GO:0006646">
    <property type="term" value="P:phosphatidylethanolamine biosynthetic process"/>
    <property type="evidence" value="ECO:0007669"/>
    <property type="project" value="TreeGrafter"/>
</dbReference>
<dbReference type="PANTHER" id="PTHR22603">
    <property type="entry name" value="CHOLINE/ETHANOALAMINE KINASE"/>
    <property type="match status" value="1"/>
</dbReference>
<dbReference type="SUPFAM" id="SSF56112">
    <property type="entry name" value="Protein kinase-like (PK-like)"/>
    <property type="match status" value="1"/>
</dbReference>
<keyword evidence="1" id="KW-0418">Kinase</keyword>
<dbReference type="Gene3D" id="3.30.200.20">
    <property type="entry name" value="Phosphorylase Kinase, domain 1"/>
    <property type="match status" value="1"/>
</dbReference>
<organism evidence="1 2">
    <name type="scientific">Mycoplasma wenyonii</name>
    <dbReference type="NCBI Taxonomy" id="65123"/>
    <lineage>
        <taxon>Bacteria</taxon>
        <taxon>Bacillati</taxon>
        <taxon>Mycoplasmatota</taxon>
        <taxon>Mollicutes</taxon>
        <taxon>Mycoplasmataceae</taxon>
        <taxon>Mycoplasma</taxon>
    </lineage>
</organism>
<dbReference type="Pfam" id="PF01633">
    <property type="entry name" value="Choline_kinase"/>
    <property type="match status" value="1"/>
</dbReference>
<dbReference type="InterPro" id="IPR011009">
    <property type="entry name" value="Kinase-like_dom_sf"/>
</dbReference>
<dbReference type="RefSeq" id="WP_112665353.1">
    <property type="nucleotide sequence ID" value="NZ_QKVO01000004.1"/>
</dbReference>
<dbReference type="GO" id="GO:0004305">
    <property type="term" value="F:ethanolamine kinase activity"/>
    <property type="evidence" value="ECO:0007669"/>
    <property type="project" value="TreeGrafter"/>
</dbReference>
<keyword evidence="2" id="KW-1185">Reference proteome</keyword>
<sequence>MAKELAKKFFLDNFPQFRAQIRTFKKILVGFSNQIFQITLLDGRSYKVRIADNNHLISRKNEQEVLKLVPDPNLIVYDSATGNAIYKWIVGDQLSARLLDRNLLERIVELATEYHSIPVSELKNITEHDHFDTISKVDQDRQEYSEYFPVYKELVEKYQDLPKILTHNDISLKNLIYSNYYGIENLTLIDYEWARLNTIYWEYGNFARECQLTKDKIMLLAQMLNLNKEILLDFVFIATFYSWQLSFSWDRSERLEKYRGKLISQLEKYMSWRS</sequence>
<dbReference type="OrthoDB" id="400457at2"/>
<keyword evidence="1" id="KW-0808">Transferase</keyword>
<dbReference type="GO" id="GO:0005737">
    <property type="term" value="C:cytoplasm"/>
    <property type="evidence" value="ECO:0007669"/>
    <property type="project" value="TreeGrafter"/>
</dbReference>
<comment type="caution">
    <text evidence="1">The sequence shown here is derived from an EMBL/GenBank/DDBJ whole genome shotgun (WGS) entry which is preliminary data.</text>
</comment>
<evidence type="ECO:0000313" key="1">
    <source>
        <dbReference type="EMBL" id="RAO95092.1"/>
    </source>
</evidence>
<name>A0A328PJU4_9MOLU</name>
<proteinExistence type="predicted"/>
<gene>
    <name evidence="1" type="ORF">DNK47_01650</name>
</gene>
<dbReference type="AlphaFoldDB" id="A0A328PJU4"/>
<dbReference type="EMBL" id="QKVO01000004">
    <property type="protein sequence ID" value="RAO95092.1"/>
    <property type="molecule type" value="Genomic_DNA"/>
</dbReference>
<dbReference type="Proteomes" id="UP000249762">
    <property type="component" value="Unassembled WGS sequence"/>
</dbReference>
<reference evidence="2" key="1">
    <citation type="submission" date="2018-06" db="EMBL/GenBank/DDBJ databases">
        <authorList>
            <person name="Martinez Ocampo F."/>
            <person name="Quiroz Castaneda R.E."/>
            <person name="Rojas Lopez X."/>
        </authorList>
    </citation>
    <scope>NUCLEOTIDE SEQUENCE [LARGE SCALE GENOMIC DNA]</scope>
    <source>
        <strain evidence="2">INIFAP02</strain>
    </source>
</reference>